<organism evidence="1 2">
    <name type="scientific">Salmonella bongori serovar 66:z41:- str. SA19983605</name>
    <dbReference type="NCBI Taxonomy" id="1243617"/>
    <lineage>
        <taxon>Bacteria</taxon>
        <taxon>Pseudomonadati</taxon>
        <taxon>Pseudomonadota</taxon>
        <taxon>Gammaproteobacteria</taxon>
        <taxon>Enterobacterales</taxon>
        <taxon>Enterobacteriaceae</taxon>
        <taxon>Salmonella</taxon>
    </lineage>
</organism>
<evidence type="ECO:0000313" key="1">
    <source>
        <dbReference type="EMBL" id="ASG56002.1"/>
    </source>
</evidence>
<protein>
    <submittedName>
        <fullName evidence="1">Uncharacterized protein</fullName>
    </submittedName>
</protein>
<proteinExistence type="predicted"/>
<dbReference type="EMBL" id="CP022120">
    <property type="protein sequence ID" value="ASG56002.1"/>
    <property type="molecule type" value="Genomic_DNA"/>
</dbReference>
<dbReference type="Proteomes" id="UP000197991">
    <property type="component" value="Chromosome"/>
</dbReference>
<evidence type="ECO:0000313" key="2">
    <source>
        <dbReference type="Proteomes" id="UP000197991"/>
    </source>
</evidence>
<dbReference type="AlphaFoldDB" id="A0A248KD66"/>
<reference evidence="1 2" key="1">
    <citation type="submission" date="2017-06" db="EMBL/GenBank/DDBJ databases">
        <title>Salmonella reference genomes for public health.</title>
        <authorList>
            <person name="Robertson J."/>
            <person name="Yoshida C."/>
            <person name="Gurnik S."/>
            <person name="Nash J."/>
        </authorList>
    </citation>
    <scope>NUCLEOTIDE SEQUENCE [LARGE SCALE GENOMIC DNA]</scope>
    <source>
        <strain evidence="1 2">SA19983605</strain>
    </source>
</reference>
<keyword evidence="2" id="KW-1185">Reference proteome</keyword>
<accession>A0A248KD66</accession>
<gene>
    <name evidence="1" type="ORF">LFZ56_18040</name>
</gene>
<sequence>MSTKIFRSAGDATHLMWSASITVVQKQPISSKVCRTSHFLLYIDGFTSGSSAISPLCLPSTVPCQPWR</sequence>
<name>A0A248KD66_SALBN</name>